<protein>
    <recommendedName>
        <fullName evidence="4">Extracellular membrane protein CFEM domain-containing protein</fullName>
    </recommendedName>
</protein>
<comment type="caution">
    <text evidence="2">The sequence shown here is derived from an EMBL/GenBank/DDBJ whole genome shotgun (WGS) entry which is preliminary data.</text>
</comment>
<proteinExistence type="predicted"/>
<evidence type="ECO:0000313" key="3">
    <source>
        <dbReference type="Proteomes" id="UP001213000"/>
    </source>
</evidence>
<dbReference type="AlphaFoldDB" id="A0AAD5YJI4"/>
<gene>
    <name evidence="2" type="ORF">NP233_g12359</name>
</gene>
<reference evidence="2" key="1">
    <citation type="submission" date="2022-07" db="EMBL/GenBank/DDBJ databases">
        <title>Genome Sequence of Leucocoprinus birnbaumii.</title>
        <authorList>
            <person name="Buettner E."/>
        </authorList>
    </citation>
    <scope>NUCLEOTIDE SEQUENCE</scope>
    <source>
        <strain evidence="2">VT141</strain>
    </source>
</reference>
<evidence type="ECO:0008006" key="4">
    <source>
        <dbReference type="Google" id="ProtNLM"/>
    </source>
</evidence>
<name>A0AAD5YJI4_9AGAR</name>
<keyword evidence="3" id="KW-1185">Reference proteome</keyword>
<organism evidence="2 3">
    <name type="scientific">Leucocoprinus birnbaumii</name>
    <dbReference type="NCBI Taxonomy" id="56174"/>
    <lineage>
        <taxon>Eukaryota</taxon>
        <taxon>Fungi</taxon>
        <taxon>Dikarya</taxon>
        <taxon>Basidiomycota</taxon>
        <taxon>Agaricomycotina</taxon>
        <taxon>Agaricomycetes</taxon>
        <taxon>Agaricomycetidae</taxon>
        <taxon>Agaricales</taxon>
        <taxon>Agaricineae</taxon>
        <taxon>Agaricaceae</taxon>
        <taxon>Leucocoprinus</taxon>
    </lineage>
</organism>
<evidence type="ECO:0000256" key="1">
    <source>
        <dbReference type="SAM" id="SignalP"/>
    </source>
</evidence>
<dbReference type="EMBL" id="JANIEX010001757">
    <property type="protein sequence ID" value="KAJ3554735.1"/>
    <property type="molecule type" value="Genomic_DNA"/>
</dbReference>
<feature type="chain" id="PRO_5041901119" description="Extracellular membrane protein CFEM domain-containing protein" evidence="1">
    <location>
        <begin position="18"/>
        <end position="206"/>
    </location>
</feature>
<accession>A0AAD5YJI4</accession>
<keyword evidence="1" id="KW-0732">Signal</keyword>
<dbReference type="Proteomes" id="UP001213000">
    <property type="component" value="Unassembled WGS sequence"/>
</dbReference>
<feature type="signal peptide" evidence="1">
    <location>
        <begin position="1"/>
        <end position="17"/>
    </location>
</feature>
<evidence type="ECO:0000313" key="2">
    <source>
        <dbReference type="EMBL" id="KAJ3554735.1"/>
    </source>
</evidence>
<sequence>MRVKLFSVLAFAAFVLAQKPTTAGDANDADTTPPTVPGAGATTFGSLVADLSAQLPLCITTSLSQITAECDVTDITCVCSSTVLQATISRARKACSADDLAALQTICASPPPSSVASIVPSSTAAAAPIFLPTPVSAGIPSCGIPSFTLYFKATLYQVPSRRSSPASLSESLSSPASDWTHTATIGATATAAIVSQLSSCRDLEHH</sequence>